<name>A0A0F0KU52_9MICO</name>
<dbReference type="Pfam" id="PF19926">
    <property type="entry name" value="DUF6389"/>
    <property type="match status" value="1"/>
</dbReference>
<sequence length="141" mass="16057">MHTSDYRARLMRVLAASSDHVAGKLRRFQDAATDAVAIDLFLGQDGEGPFDVWVRFTGDDAFVLDRRFDDERQLFGVDWGEEGWEPDVPPRPQGWSWEDLEDAVFETVAEWLEPLIPEGDQVWELTSVDGVAEPRRLHAQG</sequence>
<evidence type="ECO:0000313" key="2">
    <source>
        <dbReference type="Proteomes" id="UP000033725"/>
    </source>
</evidence>
<dbReference type="InterPro" id="IPR045661">
    <property type="entry name" value="DUF6389"/>
</dbReference>
<reference evidence="1 2" key="1">
    <citation type="submission" date="2015-02" db="EMBL/GenBank/DDBJ databases">
        <title>Draft genome sequences of ten Microbacterium spp. with emphasis on heavy metal contaminated environments.</title>
        <authorList>
            <person name="Corretto E."/>
        </authorList>
    </citation>
    <scope>NUCLEOTIDE SEQUENCE [LARGE SCALE GENOMIC DNA]</scope>
    <source>
        <strain evidence="1 2">BEL163</strain>
    </source>
</reference>
<dbReference type="PATRIC" id="fig|82380.10.peg.1038"/>
<dbReference type="Proteomes" id="UP000033725">
    <property type="component" value="Unassembled WGS sequence"/>
</dbReference>
<dbReference type="OrthoDB" id="1440810at2"/>
<dbReference type="EMBL" id="JYIV01000020">
    <property type="protein sequence ID" value="KJL24437.1"/>
    <property type="molecule type" value="Genomic_DNA"/>
</dbReference>
<proteinExistence type="predicted"/>
<gene>
    <name evidence="1" type="ORF">RN51_01034</name>
</gene>
<comment type="caution">
    <text evidence="1">The sequence shown here is derived from an EMBL/GenBank/DDBJ whole genome shotgun (WGS) entry which is preliminary data.</text>
</comment>
<protein>
    <submittedName>
        <fullName evidence="1">Uncharacterized protein</fullName>
    </submittedName>
</protein>
<organism evidence="1 2">
    <name type="scientific">Microbacterium oxydans</name>
    <dbReference type="NCBI Taxonomy" id="82380"/>
    <lineage>
        <taxon>Bacteria</taxon>
        <taxon>Bacillati</taxon>
        <taxon>Actinomycetota</taxon>
        <taxon>Actinomycetes</taxon>
        <taxon>Micrococcales</taxon>
        <taxon>Microbacteriaceae</taxon>
        <taxon>Microbacterium</taxon>
    </lineage>
</organism>
<evidence type="ECO:0000313" key="1">
    <source>
        <dbReference type="EMBL" id="KJL24437.1"/>
    </source>
</evidence>
<dbReference type="RefSeq" id="WP_045262972.1">
    <property type="nucleotide sequence ID" value="NZ_JYIV01000020.1"/>
</dbReference>
<dbReference type="AlphaFoldDB" id="A0A0F0KU52"/>
<accession>A0A0F0KU52</accession>